<dbReference type="PANTHER" id="PTHR43531">
    <property type="entry name" value="PROTEIN ICFG"/>
    <property type="match status" value="1"/>
</dbReference>
<dbReference type="SMART" id="SM00283">
    <property type="entry name" value="MA"/>
    <property type="match status" value="1"/>
</dbReference>
<dbReference type="InterPro" id="IPR000700">
    <property type="entry name" value="PAS-assoc_C"/>
</dbReference>
<dbReference type="PROSITE" id="PS50113">
    <property type="entry name" value="PAC"/>
    <property type="match status" value="1"/>
</dbReference>
<dbReference type="Proteomes" id="UP000322545">
    <property type="component" value="Unassembled WGS sequence"/>
</dbReference>
<keyword evidence="10" id="KW-1185">Reference proteome</keyword>
<dbReference type="CDD" id="cd06225">
    <property type="entry name" value="HAMP"/>
    <property type="match status" value="1"/>
</dbReference>
<feature type="compositionally biased region" description="Polar residues" evidence="5">
    <location>
        <begin position="448"/>
        <end position="457"/>
    </location>
</feature>
<dbReference type="GO" id="GO:0006935">
    <property type="term" value="P:chemotaxis"/>
    <property type="evidence" value="ECO:0007669"/>
    <property type="project" value="UniProtKB-KW"/>
</dbReference>
<evidence type="ECO:0000259" key="8">
    <source>
        <dbReference type="PROSITE" id="PS50885"/>
    </source>
</evidence>
<keyword evidence="2" id="KW-0145">Chemotaxis</keyword>
<proteinExistence type="inferred from homology"/>
<reference evidence="9 10" key="1">
    <citation type="submission" date="2016-11" db="EMBL/GenBank/DDBJ databases">
        <authorList>
            <person name="Varghese N."/>
            <person name="Submissions S."/>
        </authorList>
    </citation>
    <scope>NUCLEOTIDE SEQUENCE [LARGE SCALE GENOMIC DNA]</scope>
    <source>
        <strain evidence="9 10">DSM 28249</strain>
    </source>
</reference>
<comment type="subcellular location">
    <subcellularLocation>
        <location evidence="1">Membrane</location>
    </subcellularLocation>
</comment>
<dbReference type="InterPro" id="IPR004089">
    <property type="entry name" value="MCPsignal_dom"/>
</dbReference>
<protein>
    <submittedName>
        <fullName evidence="9">Methyl-accepting chemotaxis sensory transducer with Pas/Pac sensor</fullName>
    </submittedName>
</protein>
<dbReference type="SUPFAM" id="SSF55785">
    <property type="entry name" value="PYP-like sensor domain (PAS domain)"/>
    <property type="match status" value="1"/>
</dbReference>
<dbReference type="InterPro" id="IPR001610">
    <property type="entry name" value="PAC"/>
</dbReference>
<dbReference type="GO" id="GO:0016020">
    <property type="term" value="C:membrane"/>
    <property type="evidence" value="ECO:0007669"/>
    <property type="project" value="UniProtKB-SubCell"/>
</dbReference>
<evidence type="ECO:0000256" key="4">
    <source>
        <dbReference type="PROSITE-ProRule" id="PRU00284"/>
    </source>
</evidence>
<dbReference type="PROSITE" id="PS50111">
    <property type="entry name" value="CHEMOTAXIS_TRANSDUC_2"/>
    <property type="match status" value="1"/>
</dbReference>
<feature type="domain" description="PAC" evidence="7">
    <location>
        <begin position="92"/>
        <end position="146"/>
    </location>
</feature>
<evidence type="ECO:0000313" key="9">
    <source>
        <dbReference type="EMBL" id="SHM58677.1"/>
    </source>
</evidence>
<evidence type="ECO:0000259" key="6">
    <source>
        <dbReference type="PROSITE" id="PS50111"/>
    </source>
</evidence>
<dbReference type="GO" id="GO:0007165">
    <property type="term" value="P:signal transduction"/>
    <property type="evidence" value="ECO:0007669"/>
    <property type="project" value="UniProtKB-KW"/>
</dbReference>
<dbReference type="Gene3D" id="1.10.287.950">
    <property type="entry name" value="Methyl-accepting chemotaxis protein"/>
    <property type="match status" value="1"/>
</dbReference>
<evidence type="ECO:0000259" key="7">
    <source>
        <dbReference type="PROSITE" id="PS50113"/>
    </source>
</evidence>
<name>A0A1M7K1J9_9RHOB</name>
<evidence type="ECO:0000313" key="10">
    <source>
        <dbReference type="Proteomes" id="UP000322545"/>
    </source>
</evidence>
<dbReference type="EMBL" id="FRCB01000009">
    <property type="protein sequence ID" value="SHM58677.1"/>
    <property type="molecule type" value="Genomic_DNA"/>
</dbReference>
<dbReference type="FunFam" id="1.10.287.950:FF:000001">
    <property type="entry name" value="Methyl-accepting chemotaxis sensory transducer"/>
    <property type="match status" value="1"/>
</dbReference>
<feature type="region of interest" description="Disordered" evidence="5">
    <location>
        <begin position="437"/>
        <end position="472"/>
    </location>
</feature>
<dbReference type="Pfam" id="PF08448">
    <property type="entry name" value="PAS_4"/>
    <property type="match status" value="1"/>
</dbReference>
<dbReference type="Gene3D" id="3.30.450.20">
    <property type="entry name" value="PAS domain"/>
    <property type="match status" value="1"/>
</dbReference>
<gene>
    <name evidence="9" type="ORF">SAMN05443432_109146</name>
</gene>
<dbReference type="SMART" id="SM00086">
    <property type="entry name" value="PAC"/>
    <property type="match status" value="1"/>
</dbReference>
<dbReference type="PANTHER" id="PTHR43531:SF11">
    <property type="entry name" value="METHYL-ACCEPTING CHEMOTAXIS PROTEIN 3"/>
    <property type="match status" value="1"/>
</dbReference>
<dbReference type="PROSITE" id="PS50885">
    <property type="entry name" value="HAMP"/>
    <property type="match status" value="1"/>
</dbReference>
<dbReference type="InterPro" id="IPR000014">
    <property type="entry name" value="PAS"/>
</dbReference>
<dbReference type="InterPro" id="IPR035965">
    <property type="entry name" value="PAS-like_dom_sf"/>
</dbReference>
<dbReference type="Pfam" id="PF00015">
    <property type="entry name" value="MCPsignal"/>
    <property type="match status" value="1"/>
</dbReference>
<dbReference type="InterPro" id="IPR051310">
    <property type="entry name" value="MCP_chemotaxis"/>
</dbReference>
<dbReference type="InterPro" id="IPR003660">
    <property type="entry name" value="HAMP_dom"/>
</dbReference>
<dbReference type="PRINTS" id="PR00260">
    <property type="entry name" value="CHEMTRNSDUCR"/>
</dbReference>
<dbReference type="SUPFAM" id="SSF58104">
    <property type="entry name" value="Methyl-accepting chemotaxis protein (MCP) signaling domain"/>
    <property type="match status" value="1"/>
</dbReference>
<feature type="domain" description="HAMP" evidence="8">
    <location>
        <begin position="140"/>
        <end position="187"/>
    </location>
</feature>
<evidence type="ECO:0000256" key="2">
    <source>
        <dbReference type="ARBA" id="ARBA00022500"/>
    </source>
</evidence>
<comment type="similarity">
    <text evidence="3">Belongs to the methyl-accepting chemotaxis (MCP) protein family.</text>
</comment>
<dbReference type="InterPro" id="IPR013656">
    <property type="entry name" value="PAS_4"/>
</dbReference>
<dbReference type="AlphaFoldDB" id="A0A1M7K1J9"/>
<dbReference type="NCBIfam" id="TIGR00229">
    <property type="entry name" value="sensory_box"/>
    <property type="match status" value="1"/>
</dbReference>
<dbReference type="GO" id="GO:0004888">
    <property type="term" value="F:transmembrane signaling receptor activity"/>
    <property type="evidence" value="ECO:0007669"/>
    <property type="project" value="InterPro"/>
</dbReference>
<feature type="domain" description="Methyl-accepting transducer" evidence="6">
    <location>
        <begin position="192"/>
        <end position="421"/>
    </location>
</feature>
<evidence type="ECO:0000256" key="1">
    <source>
        <dbReference type="ARBA" id="ARBA00004370"/>
    </source>
</evidence>
<accession>A0A1M7K1J9</accession>
<dbReference type="InterPro" id="IPR004090">
    <property type="entry name" value="Chemotax_Me-accpt_rcpt"/>
</dbReference>
<dbReference type="SMART" id="SM00304">
    <property type="entry name" value="HAMP"/>
    <property type="match status" value="1"/>
</dbReference>
<evidence type="ECO:0000256" key="3">
    <source>
        <dbReference type="ARBA" id="ARBA00029447"/>
    </source>
</evidence>
<organism evidence="9 10">
    <name type="scientific">Roseovarius litoreus</name>
    <dbReference type="NCBI Taxonomy" id="1155722"/>
    <lineage>
        <taxon>Bacteria</taxon>
        <taxon>Pseudomonadati</taxon>
        <taxon>Pseudomonadota</taxon>
        <taxon>Alphaproteobacteria</taxon>
        <taxon>Rhodobacterales</taxon>
        <taxon>Roseobacteraceae</taxon>
        <taxon>Roseovarius</taxon>
    </lineage>
</organism>
<dbReference type="CDD" id="cd00130">
    <property type="entry name" value="PAS"/>
    <property type="match status" value="1"/>
</dbReference>
<sequence length="472" mass="50828">MHTKDLKVTLDISSAGPLSEADSALLDMVNRTQAVIHFTVDGTIIEANKNFLAAVEYRAEDVAGNHHRIFVDPEYARSSDYSRFWERLREGHSFSDQFPRRTRTGRRLWIQATYAPVFDESRKVIRVVKIATDITERREAIEDVAKALDRLRDGDLTHRVKVSKLPDVGILGEAFNNTVEGWNALLGRVSSVTGTVRKISDQVQLSSENLSERTSTQSAALSQTAATVEQLTETVRVASEEAQRANVIASTSSSKTEGSSRLVEEVMEAMTLIQKSSGRISNIVTAIDAISVQTNLLALNAAIEAARAGPAGRGFAVVASEVRQLAQRSSDSAREIAELIAESARHVSDGVDLVNRAGQDLGEIFDGVGGLSEIVGRIAHGFSDQSATLSQINSAICQLDRVTQENAEMVVQSTSASRLLSQASASLAGEIDSFHTDATAKAGGPQPLRSQNDTQRNGAAAYPGFNGNGLAH</sequence>
<keyword evidence="4" id="KW-0807">Transducer</keyword>
<evidence type="ECO:0000256" key="5">
    <source>
        <dbReference type="SAM" id="MobiDB-lite"/>
    </source>
</evidence>